<dbReference type="PANTHER" id="PTHR19316:SF18">
    <property type="entry name" value="HSP70-BINDING PROTEIN 1"/>
    <property type="match status" value="1"/>
</dbReference>
<evidence type="ECO:0008006" key="5">
    <source>
        <dbReference type="Google" id="ProtNLM"/>
    </source>
</evidence>
<feature type="chain" id="PRO_5045870600" description="Nucleotide exchange factor SIL1" evidence="2">
    <location>
        <begin position="23"/>
        <end position="500"/>
    </location>
</feature>
<proteinExistence type="predicted"/>
<feature type="region of interest" description="Disordered" evidence="1">
    <location>
        <begin position="293"/>
        <end position="312"/>
    </location>
</feature>
<evidence type="ECO:0000313" key="4">
    <source>
        <dbReference type="Proteomes" id="UP001451303"/>
    </source>
</evidence>
<dbReference type="InterPro" id="IPR011989">
    <property type="entry name" value="ARM-like"/>
</dbReference>
<feature type="signal peptide" evidence="2">
    <location>
        <begin position="1"/>
        <end position="22"/>
    </location>
</feature>
<dbReference type="Gene3D" id="1.25.10.10">
    <property type="entry name" value="Leucine-rich Repeat Variant"/>
    <property type="match status" value="1"/>
</dbReference>
<name>A0ABR3DQG0_NEUIN</name>
<protein>
    <recommendedName>
        <fullName evidence="5">Nucleotide exchange factor SIL1</fullName>
    </recommendedName>
</protein>
<sequence length="500" mass="53652">MSKLKLHSLPLSLLALLGVALAGVSASASASPPAGEKPSPPSSSAQSDEVELICHTSDPADCYPKIFQPTHEFQIVHPDQDLPTGLHVRLNIYTGQKEAKINVPDEAVDPSLEGLPVDNSIVIVDPEDSSGSEKQQSRGQPLKPPKNAPAYDPHGKIKEPSQETAEAQDESSAFYKSLAILKKGLDIDQALDMLEEISHDIYYGLKIAEDYDTVRKLFCLANSPSIISSSSSSPSSSSSSGSTSSSSPETTEAGGPSEKDLTRSRLAASIISSTVQNNPKALAEITKHWPTLQQDHCTKSKSKSKDSSGSEPLRTSAFRLLSSLPSSGSPSDSEPIPSIPPPSLTKARISAISGLLKSSLIRQSFLAADGMGHLLQVLLSDASQSQGQGAAEEWEKLRRQAGHLILDNFLDADMGAVLGEWPNATGDVQASDKECASRATSRGDGEKKEGQADCWDWHAKQLADRYKKEGKGGEGHWSWKLWNKLKEQRKNASSNKKDEL</sequence>
<feature type="region of interest" description="Disordered" evidence="1">
    <location>
        <begin position="226"/>
        <end position="262"/>
    </location>
</feature>
<dbReference type="InterPro" id="IPR050693">
    <property type="entry name" value="Hsp70_NEF-Inhibitors"/>
</dbReference>
<evidence type="ECO:0000256" key="1">
    <source>
        <dbReference type="SAM" id="MobiDB-lite"/>
    </source>
</evidence>
<dbReference type="Proteomes" id="UP001451303">
    <property type="component" value="Unassembled WGS sequence"/>
</dbReference>
<feature type="region of interest" description="Disordered" evidence="1">
    <location>
        <begin position="27"/>
        <end position="48"/>
    </location>
</feature>
<keyword evidence="2" id="KW-0732">Signal</keyword>
<feature type="region of interest" description="Disordered" evidence="1">
    <location>
        <begin position="125"/>
        <end position="170"/>
    </location>
</feature>
<organism evidence="3 4">
    <name type="scientific">Neurospora intermedia</name>
    <dbReference type="NCBI Taxonomy" id="5142"/>
    <lineage>
        <taxon>Eukaryota</taxon>
        <taxon>Fungi</taxon>
        <taxon>Dikarya</taxon>
        <taxon>Ascomycota</taxon>
        <taxon>Pezizomycotina</taxon>
        <taxon>Sordariomycetes</taxon>
        <taxon>Sordariomycetidae</taxon>
        <taxon>Sordariales</taxon>
        <taxon>Sordariaceae</taxon>
        <taxon>Neurospora</taxon>
    </lineage>
</organism>
<keyword evidence="4" id="KW-1185">Reference proteome</keyword>
<gene>
    <name evidence="3" type="ORF">QR685DRAFT_511110</name>
</gene>
<dbReference type="PANTHER" id="PTHR19316">
    <property type="entry name" value="PROTEIN FOLDING REGULATOR"/>
    <property type="match status" value="1"/>
</dbReference>
<evidence type="ECO:0000256" key="2">
    <source>
        <dbReference type="SAM" id="SignalP"/>
    </source>
</evidence>
<dbReference type="EMBL" id="JAVLET010000001">
    <property type="protein sequence ID" value="KAL0474884.1"/>
    <property type="molecule type" value="Genomic_DNA"/>
</dbReference>
<feature type="compositionally biased region" description="Low complexity" evidence="1">
    <location>
        <begin position="27"/>
        <end position="45"/>
    </location>
</feature>
<reference evidence="3 4" key="1">
    <citation type="submission" date="2023-09" db="EMBL/GenBank/DDBJ databases">
        <title>Multi-omics analysis of a traditional fermented food reveals byproduct-associated fungal strains for waste-to-food upcycling.</title>
        <authorList>
            <consortium name="Lawrence Berkeley National Laboratory"/>
            <person name="Rekdal V.M."/>
            <person name="Villalobos-Escobedo J.M."/>
            <person name="Rodriguez-Valeron N."/>
            <person name="Garcia M.O."/>
            <person name="Vasquez D.P."/>
            <person name="Damayanti I."/>
            <person name="Sorensen P.M."/>
            <person name="Baidoo E.E."/>
            <person name="De Carvalho A.C."/>
            <person name="Riley R."/>
            <person name="Lipzen A."/>
            <person name="He G."/>
            <person name="Yan M."/>
            <person name="Haridas S."/>
            <person name="Daum C."/>
            <person name="Yoshinaga Y."/>
            <person name="Ng V."/>
            <person name="Grigoriev I.V."/>
            <person name="Munk R."/>
            <person name="Nuraida L."/>
            <person name="Wijaya C.H."/>
            <person name="Morales P.-C."/>
            <person name="Keasling J.D."/>
        </authorList>
    </citation>
    <scope>NUCLEOTIDE SEQUENCE [LARGE SCALE GENOMIC DNA]</scope>
    <source>
        <strain evidence="3 4">FGSC 2613</strain>
    </source>
</reference>
<comment type="caution">
    <text evidence="3">The sequence shown here is derived from an EMBL/GenBank/DDBJ whole genome shotgun (WGS) entry which is preliminary data.</text>
</comment>
<accession>A0ABR3DQG0</accession>
<feature type="compositionally biased region" description="Low complexity" evidence="1">
    <location>
        <begin position="226"/>
        <end position="248"/>
    </location>
</feature>
<feature type="region of interest" description="Disordered" evidence="1">
    <location>
        <begin position="322"/>
        <end position="342"/>
    </location>
</feature>
<feature type="compositionally biased region" description="Low complexity" evidence="1">
    <location>
        <begin position="322"/>
        <end position="336"/>
    </location>
</feature>
<evidence type="ECO:0000313" key="3">
    <source>
        <dbReference type="EMBL" id="KAL0474884.1"/>
    </source>
</evidence>